<keyword evidence="10" id="KW-0501">Molybdenum cofactor biosynthesis</keyword>
<evidence type="ECO:0000313" key="14">
    <source>
        <dbReference type="EMBL" id="ASG67171.1"/>
    </source>
</evidence>
<keyword evidence="6" id="KW-0547">Nucleotide-binding</keyword>
<evidence type="ECO:0000256" key="2">
    <source>
        <dbReference type="ARBA" id="ARBA00012167"/>
    </source>
</evidence>
<feature type="domain" description="Radical SAM core" evidence="13">
    <location>
        <begin position="5"/>
        <end position="231"/>
    </location>
</feature>
<evidence type="ECO:0000256" key="3">
    <source>
        <dbReference type="ARBA" id="ARBA00022485"/>
    </source>
</evidence>
<evidence type="ECO:0000256" key="9">
    <source>
        <dbReference type="ARBA" id="ARBA00023134"/>
    </source>
</evidence>
<dbReference type="Gene3D" id="3.20.20.70">
    <property type="entry name" value="Aldolase class I"/>
    <property type="match status" value="1"/>
</dbReference>
<dbReference type="SFLD" id="SFLDG01067">
    <property type="entry name" value="SPASM/twitch_domain_containing"/>
    <property type="match status" value="1"/>
</dbReference>
<dbReference type="Proteomes" id="UP000249910">
    <property type="component" value="Chromosome"/>
</dbReference>
<evidence type="ECO:0000256" key="12">
    <source>
        <dbReference type="ARBA" id="ARBA00048697"/>
    </source>
</evidence>
<dbReference type="SFLD" id="SFLDG01386">
    <property type="entry name" value="main_SPASM_domain-containing"/>
    <property type="match status" value="1"/>
</dbReference>
<dbReference type="InterPro" id="IPR000385">
    <property type="entry name" value="MoaA_NifB_PqqE_Fe-S-bd_CS"/>
</dbReference>
<reference evidence="14 15" key="1">
    <citation type="submission" date="2017-06" db="EMBL/GenBank/DDBJ databases">
        <title>Complete genome of Francisella halioticida.</title>
        <authorList>
            <person name="Sjodin A."/>
        </authorList>
    </citation>
    <scope>NUCLEOTIDE SEQUENCE [LARGE SCALE GENOMIC DNA]</scope>
    <source>
        <strain evidence="14 15">DSM 23729</strain>
    </source>
</reference>
<dbReference type="EMBL" id="CP022132">
    <property type="protein sequence ID" value="ASG67171.1"/>
    <property type="molecule type" value="Genomic_DNA"/>
</dbReference>
<dbReference type="EC" id="4.1.99.22" evidence="2"/>
<dbReference type="InterPro" id="IPR040064">
    <property type="entry name" value="MoaA-like"/>
</dbReference>
<evidence type="ECO:0000256" key="7">
    <source>
        <dbReference type="ARBA" id="ARBA00023004"/>
    </source>
</evidence>
<evidence type="ECO:0000256" key="5">
    <source>
        <dbReference type="ARBA" id="ARBA00022723"/>
    </source>
</evidence>
<sequence>MLTDSFGRKFTYLRLSLTDVCNFRCQYCLPNGYQGKGKKDDFLNLTEIKNLLRAMNVLQVQKVRLTGGEPTLRNDFLDILNFISSQEGIKTISLTTNGYSLVKNVSKYYESGLNNITISLDSLFANKFRDITQMNNFSTIMKGIEKALEIDFDKVKINAVLLKGYNDSKEDIKSFFDYVKDKKITVRFIELMETQDNLKLHKKSFITTSYIRDKLREEGWTSCARESSSGPAIEYMHKDYVGKIGIISPYSNIFCVNCNRVRVNSKGELYTCLFDKANVSLREYLQHEKQLKELLKIIKNTYSLKKESHYLTEGIIGDDKHFSTLGG</sequence>
<evidence type="ECO:0000256" key="6">
    <source>
        <dbReference type="ARBA" id="ARBA00022741"/>
    </source>
</evidence>
<keyword evidence="9" id="KW-0342">GTP-binding</keyword>
<dbReference type="NCBIfam" id="TIGR02666">
    <property type="entry name" value="moaA"/>
    <property type="match status" value="1"/>
</dbReference>
<keyword evidence="7" id="KW-0408">Iron</keyword>
<dbReference type="PROSITE" id="PS51918">
    <property type="entry name" value="RADICAL_SAM"/>
    <property type="match status" value="1"/>
</dbReference>
<name>A0ABM6LX15_9GAMM</name>
<dbReference type="InterPro" id="IPR007197">
    <property type="entry name" value="rSAM"/>
</dbReference>
<proteinExistence type="predicted"/>
<evidence type="ECO:0000256" key="4">
    <source>
        <dbReference type="ARBA" id="ARBA00022691"/>
    </source>
</evidence>
<organism evidence="14 15">
    <name type="scientific">Francisella halioticida</name>
    <dbReference type="NCBI Taxonomy" id="549298"/>
    <lineage>
        <taxon>Bacteria</taxon>
        <taxon>Pseudomonadati</taxon>
        <taxon>Pseudomonadota</taxon>
        <taxon>Gammaproteobacteria</taxon>
        <taxon>Thiotrichales</taxon>
        <taxon>Francisellaceae</taxon>
        <taxon>Francisella</taxon>
    </lineage>
</organism>
<keyword evidence="11" id="KW-0456">Lyase</keyword>
<dbReference type="PANTHER" id="PTHR22960">
    <property type="entry name" value="MOLYBDOPTERIN COFACTOR SYNTHESIS PROTEIN A"/>
    <property type="match status" value="1"/>
</dbReference>
<evidence type="ECO:0000256" key="10">
    <source>
        <dbReference type="ARBA" id="ARBA00023150"/>
    </source>
</evidence>
<dbReference type="CDD" id="cd21117">
    <property type="entry name" value="Twitch_MoaA"/>
    <property type="match status" value="1"/>
</dbReference>
<dbReference type="InterPro" id="IPR006638">
    <property type="entry name" value="Elp3/MiaA/NifB-like_rSAM"/>
</dbReference>
<protein>
    <recommendedName>
        <fullName evidence="2">GTP 3',8-cyclase</fullName>
        <ecNumber evidence="2">4.1.99.22</ecNumber>
    </recommendedName>
</protein>
<dbReference type="RefSeq" id="WP_088771727.1">
    <property type="nucleotide sequence ID" value="NZ_CP022132.1"/>
</dbReference>
<keyword evidence="8" id="KW-0411">Iron-sulfur</keyword>
<dbReference type="PROSITE" id="PS01305">
    <property type="entry name" value="MOAA_NIFB_PQQE"/>
    <property type="match status" value="1"/>
</dbReference>
<keyword evidence="5" id="KW-0479">Metal-binding</keyword>
<gene>
    <name evidence="14" type="ORF">CDV26_01125</name>
</gene>
<dbReference type="SMART" id="SM00729">
    <property type="entry name" value="Elp3"/>
    <property type="match status" value="1"/>
</dbReference>
<dbReference type="InterPro" id="IPR013785">
    <property type="entry name" value="Aldolase_TIM"/>
</dbReference>
<evidence type="ECO:0000259" key="13">
    <source>
        <dbReference type="PROSITE" id="PS51918"/>
    </source>
</evidence>
<keyword evidence="15" id="KW-1185">Reference proteome</keyword>
<dbReference type="InterPro" id="IPR050105">
    <property type="entry name" value="MoCo_biosynth_MoaA/MoaC"/>
</dbReference>
<comment type="cofactor">
    <cofactor evidence="1">
        <name>[4Fe-4S] cluster</name>
        <dbReference type="ChEBI" id="CHEBI:49883"/>
    </cofactor>
</comment>
<dbReference type="InterPro" id="IPR010505">
    <property type="entry name" value="MoaA_twitch"/>
</dbReference>
<dbReference type="SFLD" id="SFLDS00029">
    <property type="entry name" value="Radical_SAM"/>
    <property type="match status" value="1"/>
</dbReference>
<evidence type="ECO:0000256" key="8">
    <source>
        <dbReference type="ARBA" id="ARBA00023014"/>
    </source>
</evidence>
<keyword evidence="4" id="KW-0949">S-adenosyl-L-methionine</keyword>
<dbReference type="SUPFAM" id="SSF102114">
    <property type="entry name" value="Radical SAM enzymes"/>
    <property type="match status" value="1"/>
</dbReference>
<comment type="catalytic activity">
    <reaction evidence="12">
        <text>GTP + AH2 + S-adenosyl-L-methionine = (8S)-3',8-cyclo-7,8-dihydroguanosine 5'-triphosphate + 5'-deoxyadenosine + L-methionine + A + H(+)</text>
        <dbReference type="Rhea" id="RHEA:49576"/>
        <dbReference type="ChEBI" id="CHEBI:13193"/>
        <dbReference type="ChEBI" id="CHEBI:15378"/>
        <dbReference type="ChEBI" id="CHEBI:17319"/>
        <dbReference type="ChEBI" id="CHEBI:17499"/>
        <dbReference type="ChEBI" id="CHEBI:37565"/>
        <dbReference type="ChEBI" id="CHEBI:57844"/>
        <dbReference type="ChEBI" id="CHEBI:59789"/>
        <dbReference type="ChEBI" id="CHEBI:131766"/>
        <dbReference type="EC" id="4.1.99.22"/>
    </reaction>
</comment>
<dbReference type="PANTHER" id="PTHR22960:SF28">
    <property type="entry name" value="GTP 3',8-CYCLASE"/>
    <property type="match status" value="1"/>
</dbReference>
<accession>A0ABM6LX15</accession>
<evidence type="ECO:0000256" key="1">
    <source>
        <dbReference type="ARBA" id="ARBA00001966"/>
    </source>
</evidence>
<dbReference type="Pfam" id="PF06463">
    <property type="entry name" value="Mob_synth_C"/>
    <property type="match status" value="1"/>
</dbReference>
<dbReference type="SFLD" id="SFLDG01383">
    <property type="entry name" value="cyclic_pyranopterin_phosphate"/>
    <property type="match status" value="1"/>
</dbReference>
<keyword evidence="3" id="KW-0004">4Fe-4S</keyword>
<dbReference type="Pfam" id="PF04055">
    <property type="entry name" value="Radical_SAM"/>
    <property type="match status" value="1"/>
</dbReference>
<evidence type="ECO:0000313" key="15">
    <source>
        <dbReference type="Proteomes" id="UP000249910"/>
    </source>
</evidence>
<dbReference type="CDD" id="cd01335">
    <property type="entry name" value="Radical_SAM"/>
    <property type="match status" value="1"/>
</dbReference>
<evidence type="ECO:0000256" key="11">
    <source>
        <dbReference type="ARBA" id="ARBA00023239"/>
    </source>
</evidence>
<dbReference type="InterPro" id="IPR058240">
    <property type="entry name" value="rSAM_sf"/>
</dbReference>
<dbReference type="InterPro" id="IPR013483">
    <property type="entry name" value="MoaA"/>
</dbReference>